<dbReference type="GO" id="GO:0032281">
    <property type="term" value="C:AMPA glutamate receptor complex"/>
    <property type="evidence" value="ECO:0007669"/>
    <property type="project" value="TreeGrafter"/>
</dbReference>
<dbReference type="GO" id="GO:0016247">
    <property type="term" value="F:channel regulator activity"/>
    <property type="evidence" value="ECO:0007669"/>
    <property type="project" value="TreeGrafter"/>
</dbReference>
<feature type="transmembrane region" description="Helical" evidence="1">
    <location>
        <begin position="231"/>
        <end position="255"/>
    </location>
</feature>
<dbReference type="OrthoDB" id="5917530at2759"/>
<dbReference type="Proteomes" id="UP000035682">
    <property type="component" value="Unplaced"/>
</dbReference>
<evidence type="ECO:0000313" key="5">
    <source>
        <dbReference type="WormBase" id="SRAE_2000229900"/>
    </source>
</evidence>
<dbReference type="InterPro" id="IPR051072">
    <property type="entry name" value="CACNG_subunit"/>
</dbReference>
<reference evidence="2 3" key="1">
    <citation type="submission" date="2014-09" db="EMBL/GenBank/DDBJ databases">
        <authorList>
            <person name="Martin A.A."/>
        </authorList>
    </citation>
    <scope>NUCLEOTIDE SEQUENCE</scope>
    <source>
        <strain evidence="3">ED321</strain>
        <strain evidence="2">ED321 Heterogonic</strain>
    </source>
</reference>
<dbReference type="RefSeq" id="XP_024506838.1">
    <property type="nucleotide sequence ID" value="XM_024653353.1"/>
</dbReference>
<name>A0A090LHK6_STRRB</name>
<protein>
    <submittedName>
        <fullName evidence="4">Clc protein-like family-containing protein</fullName>
    </submittedName>
</protein>
<gene>
    <name evidence="2 4 5" type="ORF">SRAE_2000229900</name>
</gene>
<evidence type="ECO:0000256" key="1">
    <source>
        <dbReference type="SAM" id="Phobius"/>
    </source>
</evidence>
<reference evidence="4" key="2">
    <citation type="submission" date="2020-12" db="UniProtKB">
        <authorList>
            <consortium name="WormBaseParasite"/>
        </authorList>
    </citation>
    <scope>IDENTIFICATION</scope>
</reference>
<dbReference type="GO" id="GO:0019226">
    <property type="term" value="P:transmission of nerve impulse"/>
    <property type="evidence" value="ECO:0007669"/>
    <property type="project" value="TreeGrafter"/>
</dbReference>
<dbReference type="GO" id="GO:0098970">
    <property type="term" value="P:postsynaptic neurotransmitter receptor diffusion trapping"/>
    <property type="evidence" value="ECO:0007669"/>
    <property type="project" value="TreeGrafter"/>
</dbReference>
<keyword evidence="1" id="KW-1133">Transmembrane helix</keyword>
<evidence type="ECO:0000313" key="3">
    <source>
        <dbReference type="Proteomes" id="UP000035682"/>
    </source>
</evidence>
<feature type="transmembrane region" description="Helical" evidence="1">
    <location>
        <begin position="40"/>
        <end position="62"/>
    </location>
</feature>
<dbReference type="EMBL" id="LN609529">
    <property type="protein sequence ID" value="CEF67638.1"/>
    <property type="molecule type" value="Genomic_DNA"/>
</dbReference>
<proteinExistence type="predicted"/>
<evidence type="ECO:0000313" key="4">
    <source>
        <dbReference type="WBParaSite" id="SRAE_2000229900.1"/>
    </source>
</evidence>
<dbReference type="Gene3D" id="1.20.140.150">
    <property type="match status" value="1"/>
</dbReference>
<dbReference type="GO" id="GO:0098943">
    <property type="term" value="P:neurotransmitter receptor transport, postsynaptic endosome to lysosome"/>
    <property type="evidence" value="ECO:0007669"/>
    <property type="project" value="TreeGrafter"/>
</dbReference>
<dbReference type="GO" id="GO:0005245">
    <property type="term" value="F:voltage-gated calcium channel activity"/>
    <property type="evidence" value="ECO:0007669"/>
    <property type="project" value="TreeGrafter"/>
</dbReference>
<dbReference type="PANTHER" id="PTHR12107:SF6">
    <property type="entry name" value="STARGAZIN (MAMMALIAN CALCIUM CHANNEL) HOMOLOG"/>
    <property type="match status" value="1"/>
</dbReference>
<dbReference type="AlphaFoldDB" id="A0A090LHK6"/>
<keyword evidence="3" id="KW-1185">Reference proteome</keyword>
<feature type="transmembrane region" description="Helical" evidence="1">
    <location>
        <begin position="155"/>
        <end position="175"/>
    </location>
</feature>
<keyword evidence="1" id="KW-0472">Membrane</keyword>
<dbReference type="WBParaSite" id="SRAE_2000229900.1">
    <property type="protein sequence ID" value="SRAE_2000229900.1"/>
    <property type="gene ID" value="WBGene00262509"/>
</dbReference>
<sequence>MDLPPNLLHTQDVFDFGKCDKNIKHGYLTRKIINFRLNDTVLLSIFIIVAIIAIVMNGLPLLNTNWIHVVEPKPIKREDSKGDIINLMYEFDAGYFHVCRQYIFNENLTEYFYENETFYFTTECHWITSFQSEELSEYSTATMAILQRTFIPSTMHIIGCFLNITALILGVYGYFDKSLKTLTSAIFLTIGSLSVAAAVLQVVCIVDDEMSSRIKPNAAGELSLYSFKYNWGFFTSALSFLPFQVCIYCQVVLYMRRFKNLNDIQKIVPGLLRMVSKKIPNRKISISPVQRKNSNIFENNTNRNFKNMNYYCDYETNQSNTFNIFTNV</sequence>
<dbReference type="OMA" id="YKCYLNP"/>
<dbReference type="GO" id="GO:0098839">
    <property type="term" value="C:postsynaptic density membrane"/>
    <property type="evidence" value="ECO:0007669"/>
    <property type="project" value="TreeGrafter"/>
</dbReference>
<organism evidence="2">
    <name type="scientific">Strongyloides ratti</name>
    <name type="common">Parasitic roundworm</name>
    <dbReference type="NCBI Taxonomy" id="34506"/>
    <lineage>
        <taxon>Eukaryota</taxon>
        <taxon>Metazoa</taxon>
        <taxon>Ecdysozoa</taxon>
        <taxon>Nematoda</taxon>
        <taxon>Chromadorea</taxon>
        <taxon>Rhabditida</taxon>
        <taxon>Tylenchina</taxon>
        <taxon>Panagrolaimomorpha</taxon>
        <taxon>Strongyloidoidea</taxon>
        <taxon>Strongyloididae</taxon>
        <taxon>Strongyloides</taxon>
    </lineage>
</organism>
<dbReference type="STRING" id="34506.A0A090LHK6"/>
<dbReference type="CTD" id="36380003"/>
<dbReference type="GeneID" id="36380003"/>
<accession>A0A090LHK6</accession>
<dbReference type="GO" id="GO:0099590">
    <property type="term" value="P:neurotransmitter receptor internalization"/>
    <property type="evidence" value="ECO:0007669"/>
    <property type="project" value="TreeGrafter"/>
</dbReference>
<dbReference type="GO" id="GO:0051968">
    <property type="term" value="P:positive regulation of synaptic transmission, glutamatergic"/>
    <property type="evidence" value="ECO:0007669"/>
    <property type="project" value="TreeGrafter"/>
</dbReference>
<dbReference type="PANTHER" id="PTHR12107">
    <property type="entry name" value="VOLTAGE-DEPENDENT CALCIUM CHANNEL GAMMA SUBUNIT"/>
    <property type="match status" value="1"/>
</dbReference>
<keyword evidence="1" id="KW-0812">Transmembrane</keyword>
<evidence type="ECO:0000313" key="2">
    <source>
        <dbReference type="EMBL" id="CEF67638.1"/>
    </source>
</evidence>
<feature type="transmembrane region" description="Helical" evidence="1">
    <location>
        <begin position="182"/>
        <end position="203"/>
    </location>
</feature>
<dbReference type="WormBase" id="SRAE_2000229900">
    <property type="protein sequence ID" value="SRP00180"/>
    <property type="gene ID" value="WBGene00262509"/>
</dbReference>